<evidence type="ECO:0000256" key="1">
    <source>
        <dbReference type="SAM" id="Phobius"/>
    </source>
</evidence>
<reference evidence="2" key="2">
    <citation type="submission" date="2020-09" db="EMBL/GenBank/DDBJ databases">
        <authorList>
            <person name="Kikuchi T."/>
        </authorList>
    </citation>
    <scope>NUCLEOTIDE SEQUENCE</scope>
    <source>
        <strain evidence="2">Ka4C1</strain>
    </source>
</reference>
<gene>
    <name evidence="2" type="ORF">BXYJ_LOCUS3490</name>
</gene>
<evidence type="ECO:0000313" key="4">
    <source>
        <dbReference type="Proteomes" id="UP000659654"/>
    </source>
</evidence>
<sequence length="316" mass="34915">MELRAIYPEICFIVTAISLSLSSLVIFLSYRVLKGSGQREYSWIMAFNAGVDFFYSLTHGIVMPSEVVGTASTAYFAVENPYLQHIPSFAVRNAGFFLLVVDLSSAPCSAVHFYYRYRLLCKGDLWSKRRYVGTYGMALAAIFFTVLLFCASLNLANERSREELLVVAGYLVCPPHVYVTLGDPIFILCMCICQLMFVAEYSIIVFCGQRIIRHAQQGTSAAISTRKAQKHLITVMILQAAYPLILYFLPFICVTAMLSTGVKFQSASYIAGLSLQLLSPLNSISVLTLMPAYRRALTGKSANTSGSRFAFSSVAG</sequence>
<keyword evidence="1" id="KW-0472">Membrane</keyword>
<feature type="transmembrane region" description="Helical" evidence="1">
    <location>
        <begin position="232"/>
        <end position="257"/>
    </location>
</feature>
<feature type="transmembrane region" description="Helical" evidence="1">
    <location>
        <begin position="90"/>
        <end position="115"/>
    </location>
</feature>
<reference evidence="5" key="1">
    <citation type="submission" date="2016-11" db="UniProtKB">
        <authorList>
            <consortium name="WormBaseParasite"/>
        </authorList>
    </citation>
    <scope>IDENTIFICATION</scope>
</reference>
<protein>
    <submittedName>
        <fullName evidence="2">(pine wood nematode) hypothetical protein</fullName>
    </submittedName>
</protein>
<keyword evidence="1" id="KW-0812">Transmembrane</keyword>
<dbReference type="PANTHER" id="PTHR22943:SF248">
    <property type="entry name" value="SEVEN TM RECEPTOR"/>
    <property type="match status" value="1"/>
</dbReference>
<keyword evidence="4" id="KW-1185">Reference proteome</keyword>
<dbReference type="Pfam" id="PF10318">
    <property type="entry name" value="7TM_GPCR_Srh"/>
    <property type="match status" value="1"/>
</dbReference>
<dbReference type="WBParaSite" id="BXY_0486800.1">
    <property type="protein sequence ID" value="BXY_0486800.1"/>
    <property type="gene ID" value="BXY_0486800"/>
</dbReference>
<feature type="transmembrane region" description="Helical" evidence="1">
    <location>
        <begin position="269"/>
        <end position="290"/>
    </location>
</feature>
<name>A0A1I7RVV5_BURXY</name>
<dbReference type="AlphaFoldDB" id="A0A1I7RVV5"/>
<keyword evidence="1" id="KW-1133">Transmembrane helix</keyword>
<feature type="transmembrane region" description="Helical" evidence="1">
    <location>
        <begin position="12"/>
        <end position="33"/>
    </location>
</feature>
<dbReference type="Proteomes" id="UP000582659">
    <property type="component" value="Unassembled WGS sequence"/>
</dbReference>
<dbReference type="EMBL" id="CAJFDI010000002">
    <property type="protein sequence ID" value="CAD5214359.1"/>
    <property type="molecule type" value="Genomic_DNA"/>
</dbReference>
<dbReference type="SUPFAM" id="SSF81321">
    <property type="entry name" value="Family A G protein-coupled receptor-like"/>
    <property type="match status" value="1"/>
</dbReference>
<feature type="transmembrane region" description="Helical" evidence="1">
    <location>
        <begin position="185"/>
        <end position="212"/>
    </location>
</feature>
<dbReference type="PANTHER" id="PTHR22943">
    <property type="entry name" value="7-TRANSMEMBRANE DOMAIN RECEPTOR C.ELEGANS"/>
    <property type="match status" value="1"/>
</dbReference>
<evidence type="ECO:0000313" key="3">
    <source>
        <dbReference type="Proteomes" id="UP000095284"/>
    </source>
</evidence>
<evidence type="ECO:0000313" key="5">
    <source>
        <dbReference type="WBParaSite" id="BXY_0486800.1"/>
    </source>
</evidence>
<dbReference type="Proteomes" id="UP000095284">
    <property type="component" value="Unplaced"/>
</dbReference>
<dbReference type="EMBL" id="CAJFCV020000002">
    <property type="protein sequence ID" value="CAG9094751.1"/>
    <property type="molecule type" value="Genomic_DNA"/>
</dbReference>
<accession>A0A1I7RVV5</accession>
<feature type="transmembrane region" description="Helical" evidence="1">
    <location>
        <begin position="135"/>
        <end position="156"/>
    </location>
</feature>
<proteinExistence type="predicted"/>
<dbReference type="OrthoDB" id="5820288at2759"/>
<organism evidence="3 5">
    <name type="scientific">Bursaphelenchus xylophilus</name>
    <name type="common">Pinewood nematode worm</name>
    <name type="synonym">Aphelenchoides xylophilus</name>
    <dbReference type="NCBI Taxonomy" id="6326"/>
    <lineage>
        <taxon>Eukaryota</taxon>
        <taxon>Metazoa</taxon>
        <taxon>Ecdysozoa</taxon>
        <taxon>Nematoda</taxon>
        <taxon>Chromadorea</taxon>
        <taxon>Rhabditida</taxon>
        <taxon>Tylenchina</taxon>
        <taxon>Tylenchomorpha</taxon>
        <taxon>Aphelenchoidea</taxon>
        <taxon>Aphelenchoididae</taxon>
        <taxon>Bursaphelenchus</taxon>
    </lineage>
</organism>
<evidence type="ECO:0000313" key="2">
    <source>
        <dbReference type="EMBL" id="CAD5214359.1"/>
    </source>
</evidence>
<dbReference type="Proteomes" id="UP000659654">
    <property type="component" value="Unassembled WGS sequence"/>
</dbReference>
<dbReference type="InterPro" id="IPR019422">
    <property type="entry name" value="7TM_GPCR_serpentine_rcpt_Srh"/>
</dbReference>